<feature type="compositionally biased region" description="Low complexity" evidence="3">
    <location>
        <begin position="161"/>
        <end position="172"/>
    </location>
</feature>
<dbReference type="PANTHER" id="PTHR36100">
    <property type="entry name" value="BUD SITE SELECTION PROTEIN 4"/>
    <property type="match status" value="1"/>
</dbReference>
<keyword evidence="6" id="KW-1185">Reference proteome</keyword>
<keyword evidence="2" id="KW-0131">Cell cycle</keyword>
<evidence type="ECO:0000313" key="6">
    <source>
        <dbReference type="Proteomes" id="UP001473302"/>
    </source>
</evidence>
<feature type="compositionally biased region" description="Basic and acidic residues" evidence="3">
    <location>
        <begin position="125"/>
        <end position="136"/>
    </location>
</feature>
<sequence>MSSTLSNSNVQDTTEQSIGHDFASSIRVSDLAIRSTSFPLSSTTMEAAASTTTGKVNLSYTTIKPKRRVTFNLDNTQIKIISSYESSISSASETSSLQEEGDSISTLCTRIQEPIIHEQPTSAERISKKESYDALQKRKQFRRDHHQQPATKPGYWYPLASPRTPSSTRLTPTVRSLELTEKLIDETIQREMLLNPNIRQYTPPSPSPSPRSDMDESTPSPSLDLDDEPVTPSTIRHNSVLISDTEDEEEDEEEYGDELATTVLSDKVTTDIYANEPNDTISSNEPTTVTISSDEEDEPTTVLSSDEEINDFDSSVYHQVLPISNYEPPNLTFPFEQNLVPIITNKDVLIISPPPSPQLPQEDSDDSDNPVWVDHTSLLINRNSSQAQERRGIFFVKVLKAESLDFPIENVRSNHQTMSHTIYIENEMRIDDVDAEEQITITIHVEKKETNWYNRIRLSSSDLERYIHDTDGSICQTSFSPNLFAIDGSGDQKATLMLVNDWYHETTPTTTSSLLLKRSSFKKKKPRHTAKAVGKIYIQCLYITVANSCQYIPHTMNEALEALNTKRFHQTSWKSGYLFQRTEKSKPPKKRYFTLTGANLFVQLSEQKREPLYKIPLASVTKLTWDHASVGDGFQLVFENQKCVYFSCQSLNELRRWIAVLEVMIYKLPELPEWVTL</sequence>
<feature type="compositionally biased region" description="Acidic residues" evidence="3">
    <location>
        <begin position="244"/>
        <end position="256"/>
    </location>
</feature>
<dbReference type="CDD" id="cd00821">
    <property type="entry name" value="PH"/>
    <property type="match status" value="1"/>
</dbReference>
<evidence type="ECO:0000256" key="2">
    <source>
        <dbReference type="ARBA" id="ARBA00023306"/>
    </source>
</evidence>
<keyword evidence="1" id="KW-0132">Cell division</keyword>
<accession>A0ABP9ZCI6</accession>
<evidence type="ECO:0000259" key="4">
    <source>
        <dbReference type="PROSITE" id="PS50003"/>
    </source>
</evidence>
<dbReference type="SUPFAM" id="SSF50729">
    <property type="entry name" value="PH domain-like"/>
    <property type="match status" value="1"/>
</dbReference>
<feature type="region of interest" description="Disordered" evidence="3">
    <location>
        <begin position="120"/>
        <end position="172"/>
    </location>
</feature>
<feature type="compositionally biased region" description="Polar residues" evidence="3">
    <location>
        <begin position="231"/>
        <end position="242"/>
    </location>
</feature>
<organism evidence="5 6">
    <name type="scientific">Mucor flavus</name>
    <dbReference type="NCBI Taxonomy" id="439312"/>
    <lineage>
        <taxon>Eukaryota</taxon>
        <taxon>Fungi</taxon>
        <taxon>Fungi incertae sedis</taxon>
        <taxon>Mucoromycota</taxon>
        <taxon>Mucoromycotina</taxon>
        <taxon>Mucoromycetes</taxon>
        <taxon>Mucorales</taxon>
        <taxon>Mucorineae</taxon>
        <taxon>Mucoraceae</taxon>
        <taxon>Mucor</taxon>
    </lineage>
</organism>
<feature type="region of interest" description="Disordered" evidence="3">
    <location>
        <begin position="194"/>
        <end position="256"/>
    </location>
</feature>
<gene>
    <name evidence="5" type="ORF">MFLAVUS_010374</name>
</gene>
<dbReference type="InterPro" id="IPR011993">
    <property type="entry name" value="PH-like_dom_sf"/>
</dbReference>
<reference evidence="5 6" key="1">
    <citation type="submission" date="2024-04" db="EMBL/GenBank/DDBJ databases">
        <title>genome sequences of Mucor flavus KT1a and Helicostylum pulchrum KT1b strains isolated from the surface of a dry-aged beef.</title>
        <authorList>
            <person name="Toyotome T."/>
            <person name="Hosono M."/>
            <person name="Torimaru M."/>
            <person name="Fukuda K."/>
            <person name="Mikami N."/>
        </authorList>
    </citation>
    <scope>NUCLEOTIDE SEQUENCE [LARGE SCALE GENOMIC DNA]</scope>
    <source>
        <strain evidence="5 6">KT1a</strain>
    </source>
</reference>
<protein>
    <recommendedName>
        <fullName evidence="4">PH domain-containing protein</fullName>
    </recommendedName>
</protein>
<dbReference type="PROSITE" id="PS50003">
    <property type="entry name" value="PH_DOMAIN"/>
    <property type="match status" value="1"/>
</dbReference>
<dbReference type="InterPro" id="IPR052007">
    <property type="entry name" value="Bud4"/>
</dbReference>
<dbReference type="EMBL" id="BAABUK010000035">
    <property type="protein sequence ID" value="GAA5816840.1"/>
    <property type="molecule type" value="Genomic_DNA"/>
</dbReference>
<evidence type="ECO:0000256" key="1">
    <source>
        <dbReference type="ARBA" id="ARBA00022618"/>
    </source>
</evidence>
<dbReference type="Proteomes" id="UP001473302">
    <property type="component" value="Unassembled WGS sequence"/>
</dbReference>
<proteinExistence type="predicted"/>
<dbReference type="SMART" id="SM00233">
    <property type="entry name" value="PH"/>
    <property type="match status" value="1"/>
</dbReference>
<comment type="caution">
    <text evidence="5">The sequence shown here is derived from an EMBL/GenBank/DDBJ whole genome shotgun (WGS) entry which is preliminary data.</text>
</comment>
<feature type="compositionally biased region" description="Polar residues" evidence="3">
    <location>
        <begin position="277"/>
        <end position="292"/>
    </location>
</feature>
<evidence type="ECO:0000256" key="3">
    <source>
        <dbReference type="SAM" id="MobiDB-lite"/>
    </source>
</evidence>
<dbReference type="Pfam" id="PF00169">
    <property type="entry name" value="PH"/>
    <property type="match status" value="1"/>
</dbReference>
<name>A0ABP9ZCI6_9FUNG</name>
<dbReference type="Gene3D" id="2.30.29.30">
    <property type="entry name" value="Pleckstrin-homology domain (PH domain)/Phosphotyrosine-binding domain (PTB)"/>
    <property type="match status" value="1"/>
</dbReference>
<dbReference type="InterPro" id="IPR001849">
    <property type="entry name" value="PH_domain"/>
</dbReference>
<feature type="region of interest" description="Disordered" evidence="3">
    <location>
        <begin position="275"/>
        <end position="299"/>
    </location>
</feature>
<evidence type="ECO:0000313" key="5">
    <source>
        <dbReference type="EMBL" id="GAA5816840.1"/>
    </source>
</evidence>
<dbReference type="PANTHER" id="PTHR36100:SF1">
    <property type="entry name" value="BUD SITE SELECTION PROTEIN 4"/>
    <property type="match status" value="1"/>
</dbReference>
<feature type="domain" description="PH" evidence="4">
    <location>
        <begin position="571"/>
        <end position="666"/>
    </location>
</feature>